<accession>A0A8H7F8H1</accession>
<keyword evidence="4 5" id="KW-0472">Membrane</keyword>
<dbReference type="InterPro" id="IPR004843">
    <property type="entry name" value="Calcineurin-like_PHP"/>
</dbReference>
<dbReference type="GO" id="GO:0006506">
    <property type="term" value="P:GPI anchor biosynthetic process"/>
    <property type="evidence" value="ECO:0007669"/>
    <property type="project" value="InterPro"/>
</dbReference>
<sequence>MNFLPRNRRVVTLLRLFWLVLSLWYEHFVFQASVRSCTWPKPKAVDQQNIDGPPPSHILIIADPQILDHRSYPGRPAFLTYLTRLVVDLNLRKNWRAAIAKNPDAVVFLGDMMDGGRMDMSDDEYEDYYSRFKDIFRMDKAIYQFYIPGNHDTGLQSRSVFSPLARSRYISHFGPLNNRASISNHTLLFFDAPGFVQEDYERAGQRKSFAEWRPKVGGPFEFVRTVGEVNDLDPAVLFTHIPLYRPDGKSCGPLREKGTIRPGVGFGYQNTLGKDSTSFVLHQMRPTVVFSGDDHDYCEHTHQSVISTPVNEVTIKSLSMAMNVRKPGFQLLSLFPATTWDNVNPTYAHVPCLLPDQLGIYQGVYIPCALVSLLIVVVAAVMRGRTSDHDKKNIAKLPDPATNPPQNQTSVVCFGRRRRLLGLGCLFGNKGSRRASKRGLVQNILQDVLDIAVFPISIFVIVTVLISL</sequence>
<dbReference type="GO" id="GO:0016020">
    <property type="term" value="C:membrane"/>
    <property type="evidence" value="ECO:0007669"/>
    <property type="project" value="UniProtKB-SubCell"/>
</dbReference>
<feature type="chain" id="PRO_5034062688" description="Calcineurin-like phosphoesterase domain-containing protein" evidence="6">
    <location>
        <begin position="32"/>
        <end position="468"/>
    </location>
</feature>
<evidence type="ECO:0000256" key="6">
    <source>
        <dbReference type="SAM" id="SignalP"/>
    </source>
</evidence>
<evidence type="ECO:0000259" key="7">
    <source>
        <dbReference type="Pfam" id="PF00149"/>
    </source>
</evidence>
<feature type="transmembrane region" description="Helical" evidence="5">
    <location>
        <begin position="444"/>
        <end position="466"/>
    </location>
</feature>
<dbReference type="PANTHER" id="PTHR13315">
    <property type="entry name" value="METALLO PHOSPHOESTERASE RELATED"/>
    <property type="match status" value="1"/>
</dbReference>
<comment type="caution">
    <text evidence="8">The sequence shown here is derived from an EMBL/GenBank/DDBJ whole genome shotgun (WGS) entry which is preliminary data.</text>
</comment>
<dbReference type="GO" id="GO:0005783">
    <property type="term" value="C:endoplasmic reticulum"/>
    <property type="evidence" value="ECO:0007669"/>
    <property type="project" value="TreeGrafter"/>
</dbReference>
<feature type="domain" description="Calcineurin-like phosphoesterase" evidence="7">
    <location>
        <begin position="57"/>
        <end position="297"/>
    </location>
</feature>
<evidence type="ECO:0000256" key="2">
    <source>
        <dbReference type="ARBA" id="ARBA00022692"/>
    </source>
</evidence>
<dbReference type="InterPro" id="IPR033308">
    <property type="entry name" value="PGAP5/Cdc1/Ted1"/>
</dbReference>
<name>A0A8H7F8H1_AGABI</name>
<keyword evidence="2 5" id="KW-0812">Transmembrane</keyword>
<evidence type="ECO:0000313" key="8">
    <source>
        <dbReference type="EMBL" id="KAF7782650.1"/>
    </source>
</evidence>
<dbReference type="GO" id="GO:0016787">
    <property type="term" value="F:hydrolase activity"/>
    <property type="evidence" value="ECO:0007669"/>
    <property type="project" value="InterPro"/>
</dbReference>
<dbReference type="Pfam" id="PF00149">
    <property type="entry name" value="Metallophos"/>
    <property type="match status" value="1"/>
</dbReference>
<dbReference type="Gene3D" id="3.60.21.10">
    <property type="match status" value="1"/>
</dbReference>
<evidence type="ECO:0000256" key="4">
    <source>
        <dbReference type="ARBA" id="ARBA00023136"/>
    </source>
</evidence>
<evidence type="ECO:0000256" key="1">
    <source>
        <dbReference type="ARBA" id="ARBA00004141"/>
    </source>
</evidence>
<keyword evidence="3 5" id="KW-1133">Transmembrane helix</keyword>
<proteinExistence type="predicted"/>
<gene>
    <name evidence="8" type="ORF">Agabi119p4_2026</name>
</gene>
<evidence type="ECO:0000313" key="9">
    <source>
        <dbReference type="Proteomes" id="UP000629468"/>
    </source>
</evidence>
<dbReference type="InterPro" id="IPR029052">
    <property type="entry name" value="Metallo-depent_PP-like"/>
</dbReference>
<comment type="subcellular location">
    <subcellularLocation>
        <location evidence="1">Membrane</location>
        <topology evidence="1">Multi-pass membrane protein</topology>
    </subcellularLocation>
</comment>
<keyword evidence="6" id="KW-0732">Signal</keyword>
<evidence type="ECO:0000256" key="3">
    <source>
        <dbReference type="ARBA" id="ARBA00022989"/>
    </source>
</evidence>
<feature type="transmembrane region" description="Helical" evidence="5">
    <location>
        <begin position="364"/>
        <end position="382"/>
    </location>
</feature>
<dbReference type="Proteomes" id="UP000629468">
    <property type="component" value="Unassembled WGS sequence"/>
</dbReference>
<feature type="signal peptide" evidence="6">
    <location>
        <begin position="1"/>
        <end position="31"/>
    </location>
</feature>
<protein>
    <recommendedName>
        <fullName evidence="7">Calcineurin-like phosphoesterase domain-containing protein</fullName>
    </recommendedName>
</protein>
<dbReference type="EMBL" id="JABXXO010000003">
    <property type="protein sequence ID" value="KAF7782650.1"/>
    <property type="molecule type" value="Genomic_DNA"/>
</dbReference>
<evidence type="ECO:0000256" key="5">
    <source>
        <dbReference type="SAM" id="Phobius"/>
    </source>
</evidence>
<dbReference type="SUPFAM" id="SSF56300">
    <property type="entry name" value="Metallo-dependent phosphatases"/>
    <property type="match status" value="1"/>
</dbReference>
<dbReference type="AlphaFoldDB" id="A0A8H7F8H1"/>
<organism evidence="8 9">
    <name type="scientific">Agaricus bisporus var. burnettii</name>
    <dbReference type="NCBI Taxonomy" id="192524"/>
    <lineage>
        <taxon>Eukaryota</taxon>
        <taxon>Fungi</taxon>
        <taxon>Dikarya</taxon>
        <taxon>Basidiomycota</taxon>
        <taxon>Agaricomycotina</taxon>
        <taxon>Agaricomycetes</taxon>
        <taxon>Agaricomycetidae</taxon>
        <taxon>Agaricales</taxon>
        <taxon>Agaricineae</taxon>
        <taxon>Agaricaceae</taxon>
        <taxon>Agaricus</taxon>
    </lineage>
</organism>
<reference evidence="8 9" key="1">
    <citation type="journal article" name="Sci. Rep.">
        <title>Telomere-to-telomere assembled and centromere annotated genomes of the two main subspecies of the button mushroom Agaricus bisporus reveal especially polymorphic chromosome ends.</title>
        <authorList>
            <person name="Sonnenberg A.S.M."/>
            <person name="Sedaghat-Telgerd N."/>
            <person name="Lavrijssen B."/>
            <person name="Ohm R.A."/>
            <person name="Hendrickx P.M."/>
            <person name="Scholtmeijer K."/>
            <person name="Baars J.J.P."/>
            <person name="van Peer A."/>
        </authorList>
    </citation>
    <scope>NUCLEOTIDE SEQUENCE [LARGE SCALE GENOMIC DNA]</scope>
    <source>
        <strain evidence="8 9">H119_p4</strain>
    </source>
</reference>
<dbReference type="PANTHER" id="PTHR13315:SF4">
    <property type="entry name" value="METALLOPHOSPHOESTERASE, ISOFORM E"/>
    <property type="match status" value="1"/>
</dbReference>